<comment type="caution">
    <text evidence="16">The sequence shown here is derived from an EMBL/GenBank/DDBJ whole genome shotgun (WGS) entry which is preliminary data.</text>
</comment>
<dbReference type="InterPro" id="IPR002659">
    <property type="entry name" value="Glyco_trans_31"/>
</dbReference>
<keyword evidence="12" id="KW-0472">Membrane</keyword>
<dbReference type="GO" id="GO:0000139">
    <property type="term" value="C:Golgi membrane"/>
    <property type="evidence" value="ECO:0007669"/>
    <property type="project" value="UniProtKB-SubCell"/>
</dbReference>
<evidence type="ECO:0000256" key="3">
    <source>
        <dbReference type="ARBA" id="ARBA00004922"/>
    </source>
</evidence>
<keyword evidence="8" id="KW-0256">Endoplasmic reticulum</keyword>
<keyword evidence="5 15" id="KW-0328">Glycosyltransferase</keyword>
<evidence type="ECO:0000256" key="6">
    <source>
        <dbReference type="ARBA" id="ARBA00022679"/>
    </source>
</evidence>
<protein>
    <recommendedName>
        <fullName evidence="15">Hexosyltransferase</fullName>
        <ecNumber evidence="15">2.4.1.-</ecNumber>
    </recommendedName>
</protein>
<evidence type="ECO:0000256" key="5">
    <source>
        <dbReference type="ARBA" id="ARBA00022676"/>
    </source>
</evidence>
<dbReference type="Proteomes" id="UP001208570">
    <property type="component" value="Unassembled WGS sequence"/>
</dbReference>
<keyword evidence="10" id="KW-1133">Transmembrane helix</keyword>
<keyword evidence="13" id="KW-0325">Glycoprotein</keyword>
<evidence type="ECO:0000256" key="7">
    <source>
        <dbReference type="ARBA" id="ARBA00022692"/>
    </source>
</evidence>
<evidence type="ECO:0000313" key="16">
    <source>
        <dbReference type="EMBL" id="KAK2148401.1"/>
    </source>
</evidence>
<accession>A0AAD9J9G1</accession>
<comment type="catalytic activity">
    <reaction evidence="14">
        <text>3-O-(N-acetyl-beta-D-glucosaminyl-(1-&gt;4)-alpha-D-mannosyl)-L-threonyl-[protein] + UDP-N-acetyl-alpha-D-galactosamine = 3-O-[beta-D-GalNAc-(1-&gt;3)-beta-D-GlcNAc-(1-&gt;4)-alpha-D-Man]-L-Thr-[protein] + UDP + H(+)</text>
        <dbReference type="Rhea" id="RHEA:37667"/>
        <dbReference type="Rhea" id="RHEA-COMP:13308"/>
        <dbReference type="Rhea" id="RHEA-COMP:13618"/>
        <dbReference type="ChEBI" id="CHEBI:15378"/>
        <dbReference type="ChEBI" id="CHEBI:58223"/>
        <dbReference type="ChEBI" id="CHEBI:67138"/>
        <dbReference type="ChEBI" id="CHEBI:136709"/>
        <dbReference type="ChEBI" id="CHEBI:137540"/>
        <dbReference type="EC" id="2.4.1.313"/>
    </reaction>
</comment>
<gene>
    <name evidence="16" type="ORF">LSH36_500g03059</name>
</gene>
<dbReference type="Gene3D" id="3.90.550.50">
    <property type="match status" value="1"/>
</dbReference>
<name>A0AAD9J9G1_9ANNE</name>
<evidence type="ECO:0000256" key="11">
    <source>
        <dbReference type="ARBA" id="ARBA00023034"/>
    </source>
</evidence>
<keyword evidence="7" id="KW-0812">Transmembrane</keyword>
<keyword evidence="6" id="KW-0808">Transferase</keyword>
<evidence type="ECO:0000256" key="1">
    <source>
        <dbReference type="ARBA" id="ARBA00004240"/>
    </source>
</evidence>
<reference evidence="16" key="1">
    <citation type="journal article" date="2023" name="Mol. Biol. Evol.">
        <title>Third-Generation Sequencing Reveals the Adaptive Role of the Epigenome in Three Deep-Sea Polychaetes.</title>
        <authorList>
            <person name="Perez M."/>
            <person name="Aroh O."/>
            <person name="Sun Y."/>
            <person name="Lan Y."/>
            <person name="Juniper S.K."/>
            <person name="Young C.R."/>
            <person name="Angers B."/>
            <person name="Qian P.Y."/>
        </authorList>
    </citation>
    <scope>NUCLEOTIDE SEQUENCE</scope>
    <source>
        <strain evidence="16">P08H-3</strain>
    </source>
</reference>
<proteinExistence type="inferred from homology"/>
<evidence type="ECO:0000256" key="2">
    <source>
        <dbReference type="ARBA" id="ARBA00004323"/>
    </source>
</evidence>
<dbReference type="EC" id="2.4.1.-" evidence="15"/>
<dbReference type="GO" id="GO:0016758">
    <property type="term" value="F:hexosyltransferase activity"/>
    <property type="evidence" value="ECO:0007669"/>
    <property type="project" value="InterPro"/>
</dbReference>
<dbReference type="PANTHER" id="PTHR11214:SF219">
    <property type="entry name" value="UDP-GALNAC:BETA-1,3-N-ACETYLGALACTOSAMINYLTRANSFERASE 2"/>
    <property type="match status" value="1"/>
</dbReference>
<evidence type="ECO:0000256" key="9">
    <source>
        <dbReference type="ARBA" id="ARBA00022968"/>
    </source>
</evidence>
<keyword evidence="9" id="KW-0735">Signal-anchor</keyword>
<evidence type="ECO:0000256" key="14">
    <source>
        <dbReference type="ARBA" id="ARBA00047667"/>
    </source>
</evidence>
<dbReference type="AlphaFoldDB" id="A0AAD9J9G1"/>
<keyword evidence="17" id="KW-1185">Reference proteome</keyword>
<dbReference type="GO" id="GO:0005783">
    <property type="term" value="C:endoplasmic reticulum"/>
    <property type="evidence" value="ECO:0007669"/>
    <property type="project" value="UniProtKB-SubCell"/>
</dbReference>
<dbReference type="GO" id="GO:0006493">
    <property type="term" value="P:protein O-linked glycosylation"/>
    <property type="evidence" value="ECO:0007669"/>
    <property type="project" value="TreeGrafter"/>
</dbReference>
<evidence type="ECO:0000256" key="4">
    <source>
        <dbReference type="ARBA" id="ARBA00008661"/>
    </source>
</evidence>
<comment type="pathway">
    <text evidence="3">Protein modification; protein glycosylation.</text>
</comment>
<dbReference type="PANTHER" id="PTHR11214">
    <property type="entry name" value="BETA-1,3-N-ACETYLGLUCOSAMINYLTRANSFERASE"/>
    <property type="match status" value="1"/>
</dbReference>
<evidence type="ECO:0000256" key="10">
    <source>
        <dbReference type="ARBA" id="ARBA00022989"/>
    </source>
</evidence>
<sequence>MAFFLPPLHVTSYQLAPQLYRVVGNISRAVDTEYFQFLLKTDDDCYLNTARIINELSQLQQDGLSERIWWGRFRHNWAVETHGKWSERDYTAPVYPKFACGAGYVISQDVVLWLASNADQLYAYQGEDVSMGIWLSAIHPYYIDDPFWQCDTDCISAMYAAPDFDPPELRQLWSYMEQCDDPCGCS</sequence>
<evidence type="ECO:0000313" key="17">
    <source>
        <dbReference type="Proteomes" id="UP001208570"/>
    </source>
</evidence>
<comment type="subcellular location">
    <subcellularLocation>
        <location evidence="1">Endoplasmic reticulum</location>
    </subcellularLocation>
    <subcellularLocation>
        <location evidence="2 15">Golgi apparatus membrane</location>
        <topology evidence="2 15">Single-pass type II membrane protein</topology>
    </subcellularLocation>
</comment>
<dbReference type="GO" id="GO:0008194">
    <property type="term" value="F:UDP-glycosyltransferase activity"/>
    <property type="evidence" value="ECO:0007669"/>
    <property type="project" value="TreeGrafter"/>
</dbReference>
<keyword evidence="11 15" id="KW-0333">Golgi apparatus</keyword>
<dbReference type="EMBL" id="JAODUP010000500">
    <property type="protein sequence ID" value="KAK2148401.1"/>
    <property type="molecule type" value="Genomic_DNA"/>
</dbReference>
<dbReference type="Pfam" id="PF01762">
    <property type="entry name" value="Galactosyl_T"/>
    <property type="match status" value="1"/>
</dbReference>
<comment type="similarity">
    <text evidence="4 15">Belongs to the glycosyltransferase 31 family.</text>
</comment>
<evidence type="ECO:0000256" key="8">
    <source>
        <dbReference type="ARBA" id="ARBA00022824"/>
    </source>
</evidence>
<evidence type="ECO:0000256" key="12">
    <source>
        <dbReference type="ARBA" id="ARBA00023136"/>
    </source>
</evidence>
<organism evidence="16 17">
    <name type="scientific">Paralvinella palmiformis</name>
    <dbReference type="NCBI Taxonomy" id="53620"/>
    <lineage>
        <taxon>Eukaryota</taxon>
        <taxon>Metazoa</taxon>
        <taxon>Spiralia</taxon>
        <taxon>Lophotrochozoa</taxon>
        <taxon>Annelida</taxon>
        <taxon>Polychaeta</taxon>
        <taxon>Sedentaria</taxon>
        <taxon>Canalipalpata</taxon>
        <taxon>Terebellida</taxon>
        <taxon>Terebelliformia</taxon>
        <taxon>Alvinellidae</taxon>
        <taxon>Paralvinella</taxon>
    </lineage>
</organism>
<evidence type="ECO:0000256" key="15">
    <source>
        <dbReference type="RuleBase" id="RU363063"/>
    </source>
</evidence>
<evidence type="ECO:0000256" key="13">
    <source>
        <dbReference type="ARBA" id="ARBA00023180"/>
    </source>
</evidence>